<reference evidence="2 3" key="1">
    <citation type="submission" date="2015-12" db="EMBL/GenBank/DDBJ databases">
        <title>Dictyostelia acquired genes for synthesis and detection of signals that induce cell-type specialization by lateral gene transfer from prokaryotes.</title>
        <authorList>
            <person name="Gloeckner G."/>
            <person name="Schaap P."/>
        </authorList>
    </citation>
    <scope>NUCLEOTIDE SEQUENCE [LARGE SCALE GENOMIC DNA]</scope>
    <source>
        <strain evidence="2 3">TK</strain>
    </source>
</reference>
<dbReference type="EMBL" id="LODT01000001">
    <property type="protein sequence ID" value="KYR02594.1"/>
    <property type="molecule type" value="Genomic_DNA"/>
</dbReference>
<accession>A0A152A8S2</accession>
<dbReference type="STRING" id="361077.A0A152A8S2"/>
<dbReference type="InterPro" id="IPR051251">
    <property type="entry name" value="STK_FNIP-Repeat"/>
</dbReference>
<evidence type="ECO:0000313" key="3">
    <source>
        <dbReference type="Proteomes" id="UP000076078"/>
    </source>
</evidence>
<proteinExistence type="predicted"/>
<dbReference type="SUPFAM" id="SSF52058">
    <property type="entry name" value="L domain-like"/>
    <property type="match status" value="2"/>
</dbReference>
<dbReference type="AlphaFoldDB" id="A0A152A8S2"/>
<keyword evidence="3" id="KW-1185">Reference proteome</keyword>
<evidence type="ECO:0000256" key="1">
    <source>
        <dbReference type="ARBA" id="ARBA00022737"/>
    </source>
</evidence>
<comment type="caution">
    <text evidence="2">The sequence shown here is derived from an EMBL/GenBank/DDBJ whole genome shotgun (WGS) entry which is preliminary data.</text>
</comment>
<keyword evidence="1" id="KW-0677">Repeat</keyword>
<sequence>MWNLPKYIVNLIIQWIENEWDLLSFFSTCKILYEYRALQRYSEYPLGYYSTVYRDKSILDFIKKPKIRNFNFDLKYDNLLVPDYLENMLTKITTIDKQQHKLNVRYLQVDFHKNILEIMKCVKENSLESLEIKNRKSIQNHECGKARTNCPLNLPIFSNLITLVLGADVDYQLVPGSLPSNLIHLTILFNFYYTGFDWHNVLPKNLKSLIFGVFWVELVEGNLKEPLEFLDLGLCFNHPLPKLPSTLKHLTLSKEFDRHILAHSLPSGLEELKMGSEMIKPIVCDALPPNLKIIHLPTHFNQIDINLFPKSVTELYFDSWNCDLESGFLPPKLKKLTLRYFNNPIALGVLPDTLEYLKLSYFDKPLVPGALPKSLKTLIFFSSFNQEILEGSLPSGLEVLLLSIVFNQPIKSNTLPNSLKSLNLGIQFQSIIEIGALPDTIEKLAIGTKYNIPIEPGVFSHLINLKKLQFHIYFKEEVRYLPPNLQELILPFNYDMIINSINLPDSLEILRFCSNHHEDLTMDDIGMLLNQQYKEANVEPKYPSTLRILELPSHFSQPLREGILNEGLQVLKFTSPFYKHKIPYKSLPSTLKKLYLPQQIKKTILSNLKLPTNCKLILY</sequence>
<name>A0A152A8S2_TIELA</name>
<dbReference type="PANTHER" id="PTHR32134:SF92">
    <property type="entry name" value="FNIP REPEAT-CONTAINING PROTEIN"/>
    <property type="match status" value="1"/>
</dbReference>
<dbReference type="InParanoid" id="A0A152A8S2"/>
<dbReference type="PANTHER" id="PTHR32134">
    <property type="entry name" value="FNIP REPEAT-CONTAINING PROTEIN"/>
    <property type="match status" value="1"/>
</dbReference>
<protein>
    <submittedName>
        <fullName evidence="2">Putative 97.7 kDa protein</fullName>
    </submittedName>
</protein>
<dbReference type="OMA" id="MIINSIN"/>
<evidence type="ECO:0000313" key="2">
    <source>
        <dbReference type="EMBL" id="KYR02594.1"/>
    </source>
</evidence>
<organism evidence="2 3">
    <name type="scientific">Tieghemostelium lacteum</name>
    <name type="common">Slime mold</name>
    <name type="synonym">Dictyostelium lacteum</name>
    <dbReference type="NCBI Taxonomy" id="361077"/>
    <lineage>
        <taxon>Eukaryota</taxon>
        <taxon>Amoebozoa</taxon>
        <taxon>Evosea</taxon>
        <taxon>Eumycetozoa</taxon>
        <taxon>Dictyostelia</taxon>
        <taxon>Dictyosteliales</taxon>
        <taxon>Raperosteliaceae</taxon>
        <taxon>Tieghemostelium</taxon>
    </lineage>
</organism>
<dbReference type="Pfam" id="PF05725">
    <property type="entry name" value="FNIP"/>
    <property type="match status" value="5"/>
</dbReference>
<dbReference type="InterPro" id="IPR008615">
    <property type="entry name" value="FNIP"/>
</dbReference>
<dbReference type="Proteomes" id="UP000076078">
    <property type="component" value="Unassembled WGS sequence"/>
</dbReference>
<gene>
    <name evidence="2" type="ORF">DLAC_00036</name>
</gene>